<keyword evidence="1 4" id="KW-0479">Metal-binding</keyword>
<dbReference type="InterPro" id="IPR036855">
    <property type="entry name" value="Znf_CCCH_sf"/>
</dbReference>
<feature type="domain" description="C3H1-type" evidence="6">
    <location>
        <begin position="34"/>
        <end position="62"/>
    </location>
</feature>
<dbReference type="Pfam" id="PF13923">
    <property type="entry name" value="zf-C3HC4_2"/>
    <property type="match status" value="1"/>
</dbReference>
<evidence type="ECO:0000313" key="8">
    <source>
        <dbReference type="WBParaSite" id="jg9243"/>
    </source>
</evidence>
<dbReference type="PROSITE" id="PS50089">
    <property type="entry name" value="ZF_RING_2"/>
    <property type="match status" value="1"/>
</dbReference>
<dbReference type="PROSITE" id="PS50103">
    <property type="entry name" value="ZF_C3H1"/>
    <property type="match status" value="1"/>
</dbReference>
<dbReference type="PANTHER" id="PTHR12930:SF0">
    <property type="entry name" value="RING FINGER PROTEIN 113B"/>
    <property type="match status" value="1"/>
</dbReference>
<protein>
    <submittedName>
        <fullName evidence="8">RING finger protein 113A</fullName>
    </submittedName>
</protein>
<feature type="zinc finger region" description="C3H1-type" evidence="4">
    <location>
        <begin position="34"/>
        <end position="62"/>
    </location>
</feature>
<dbReference type="Proteomes" id="UP000887574">
    <property type="component" value="Unplaced"/>
</dbReference>
<organism evidence="7 8">
    <name type="scientific">Ditylenchus dipsaci</name>
    <dbReference type="NCBI Taxonomy" id="166011"/>
    <lineage>
        <taxon>Eukaryota</taxon>
        <taxon>Metazoa</taxon>
        <taxon>Ecdysozoa</taxon>
        <taxon>Nematoda</taxon>
        <taxon>Chromadorea</taxon>
        <taxon>Rhabditida</taxon>
        <taxon>Tylenchina</taxon>
        <taxon>Tylenchomorpha</taxon>
        <taxon>Sphaerularioidea</taxon>
        <taxon>Anguinidae</taxon>
        <taxon>Anguininae</taxon>
        <taxon>Ditylenchus</taxon>
    </lineage>
</organism>
<dbReference type="GO" id="GO:0008270">
    <property type="term" value="F:zinc ion binding"/>
    <property type="evidence" value="ECO:0007669"/>
    <property type="project" value="UniProtKB-KW"/>
</dbReference>
<evidence type="ECO:0000259" key="5">
    <source>
        <dbReference type="PROSITE" id="PS50089"/>
    </source>
</evidence>
<evidence type="ECO:0000313" key="7">
    <source>
        <dbReference type="Proteomes" id="UP000887574"/>
    </source>
</evidence>
<dbReference type="InterPro" id="IPR013083">
    <property type="entry name" value="Znf_RING/FYVE/PHD"/>
</dbReference>
<feature type="domain" description="RING-type" evidence="5">
    <location>
        <begin position="104"/>
        <end position="141"/>
    </location>
</feature>
<keyword evidence="3 4" id="KW-0862">Zinc</keyword>
<keyword evidence="7" id="KW-1185">Reference proteome</keyword>
<dbReference type="InterPro" id="IPR039971">
    <property type="entry name" value="CWC24-like"/>
</dbReference>
<evidence type="ECO:0000259" key="6">
    <source>
        <dbReference type="PROSITE" id="PS50103"/>
    </source>
</evidence>
<accession>A0A915ET67</accession>
<dbReference type="InterPro" id="IPR017907">
    <property type="entry name" value="Znf_RING_CS"/>
</dbReference>
<keyword evidence="2 4" id="KW-0863">Zinc-finger</keyword>
<dbReference type="AlphaFoldDB" id="A0A915ET67"/>
<dbReference type="CDD" id="cd16539">
    <property type="entry name" value="RING-HC_RNF113A_B"/>
    <property type="match status" value="1"/>
</dbReference>
<dbReference type="WBParaSite" id="jg9243">
    <property type="protein sequence ID" value="jg9243"/>
    <property type="gene ID" value="jg9243"/>
</dbReference>
<evidence type="ECO:0000256" key="1">
    <source>
        <dbReference type="ARBA" id="ARBA00022723"/>
    </source>
</evidence>
<dbReference type="Gene3D" id="4.10.1000.10">
    <property type="entry name" value="Zinc finger, CCCH-type"/>
    <property type="match status" value="1"/>
</dbReference>
<dbReference type="GO" id="GO:0005684">
    <property type="term" value="C:U2-type spliceosomal complex"/>
    <property type="evidence" value="ECO:0007669"/>
    <property type="project" value="TreeGrafter"/>
</dbReference>
<dbReference type="InterPro" id="IPR000571">
    <property type="entry name" value="Znf_CCCH"/>
</dbReference>
<dbReference type="InterPro" id="IPR001841">
    <property type="entry name" value="Znf_RING"/>
</dbReference>
<dbReference type="Gene3D" id="3.30.40.10">
    <property type="entry name" value="Zinc/RING finger domain, C3HC4 (zinc finger)"/>
    <property type="match status" value="1"/>
</dbReference>
<dbReference type="PANTHER" id="PTHR12930">
    <property type="entry name" value="ZINC FINGER PROTEIN 183"/>
    <property type="match status" value="1"/>
</dbReference>
<evidence type="ECO:0000256" key="2">
    <source>
        <dbReference type="ARBA" id="ARBA00022771"/>
    </source>
</evidence>
<evidence type="ECO:0000256" key="4">
    <source>
        <dbReference type="PROSITE-ProRule" id="PRU00723"/>
    </source>
</evidence>
<dbReference type="PROSITE" id="PS00518">
    <property type="entry name" value="ZF_RING_1"/>
    <property type="match status" value="1"/>
</dbReference>
<dbReference type="SUPFAM" id="SSF57850">
    <property type="entry name" value="RING/U-box"/>
    <property type="match status" value="1"/>
</dbReference>
<dbReference type="Pfam" id="PF00642">
    <property type="entry name" value="zf-CCCH"/>
    <property type="match status" value="1"/>
</dbReference>
<name>A0A915ET67_9BILA</name>
<dbReference type="SUPFAM" id="SSF90229">
    <property type="entry name" value="CCCH zinc finger"/>
    <property type="match status" value="1"/>
</dbReference>
<evidence type="ECO:0000256" key="3">
    <source>
        <dbReference type="ARBA" id="ARBA00022833"/>
    </source>
</evidence>
<dbReference type="SMART" id="SM00184">
    <property type="entry name" value="RING"/>
    <property type="match status" value="1"/>
</dbReference>
<proteinExistence type="predicted"/>
<sequence length="169" mass="19186">MDKKDSSARGTARASGRYGPIRASPYIRSTVRWDYAPDICKDFKETGFCTFGDSCKFLHDRGDYKHGWELERDWEAGRRKGKDDEEYAVESDEEVRKGELPALCSLCHNSLKNPVVTKCKHYFCEKCAIDYYRASKKCAECGSKTDGSFTVVKAKNSVLQAKFHVPSQT</sequence>
<dbReference type="GO" id="GO:0034247">
    <property type="term" value="P:snoRNA splicing"/>
    <property type="evidence" value="ECO:0007669"/>
    <property type="project" value="TreeGrafter"/>
</dbReference>
<dbReference type="SMART" id="SM00356">
    <property type="entry name" value="ZnF_C3H1"/>
    <property type="match status" value="1"/>
</dbReference>
<reference evidence="8" key="1">
    <citation type="submission" date="2022-11" db="UniProtKB">
        <authorList>
            <consortium name="WormBaseParasite"/>
        </authorList>
    </citation>
    <scope>IDENTIFICATION</scope>
</reference>